<dbReference type="EMBL" id="FAOZ01000009">
    <property type="protein sequence ID" value="CUU56897.1"/>
    <property type="molecule type" value="Genomic_DNA"/>
</dbReference>
<proteinExistence type="predicted"/>
<protein>
    <submittedName>
        <fullName evidence="2">Uncharacterized protein</fullName>
    </submittedName>
</protein>
<gene>
    <name evidence="2" type="ORF">Ga0074812_109117</name>
</gene>
<feature type="region of interest" description="Disordered" evidence="1">
    <location>
        <begin position="371"/>
        <end position="438"/>
    </location>
</feature>
<dbReference type="Proteomes" id="UP000198802">
    <property type="component" value="Unassembled WGS sequence"/>
</dbReference>
<evidence type="ECO:0000313" key="3">
    <source>
        <dbReference type="Proteomes" id="UP000198802"/>
    </source>
</evidence>
<reference evidence="3" key="1">
    <citation type="submission" date="2015-11" db="EMBL/GenBank/DDBJ databases">
        <authorList>
            <person name="Varghese N."/>
        </authorList>
    </citation>
    <scope>NUCLEOTIDE SEQUENCE [LARGE SCALE GENOMIC DNA]</scope>
    <source>
        <strain evidence="3">DSM 45899</strain>
    </source>
</reference>
<keyword evidence="3" id="KW-1185">Reference proteome</keyword>
<organism evidence="2 3">
    <name type="scientific">Parafrankia irregularis</name>
    <dbReference type="NCBI Taxonomy" id="795642"/>
    <lineage>
        <taxon>Bacteria</taxon>
        <taxon>Bacillati</taxon>
        <taxon>Actinomycetota</taxon>
        <taxon>Actinomycetes</taxon>
        <taxon>Frankiales</taxon>
        <taxon>Frankiaceae</taxon>
        <taxon>Parafrankia</taxon>
    </lineage>
</organism>
<evidence type="ECO:0000313" key="2">
    <source>
        <dbReference type="EMBL" id="CUU56897.1"/>
    </source>
</evidence>
<evidence type="ECO:0000256" key="1">
    <source>
        <dbReference type="SAM" id="MobiDB-lite"/>
    </source>
</evidence>
<dbReference type="AlphaFoldDB" id="A0A0S4QMP5"/>
<sequence length="438" mass="48482">MATGVTVVTGRDEELIQVAHRGAAEDLHVRAIAEHDAVDVTVNVLADGVMVGVRNVQKAHLHYRIDRPVLSFDPALRGAEFTRRFEALLRQPTSWVRREQFRRAVAAPPARRPDRVVFAEGRAGLPGRARVRACSVRVRGSRGVVIGNGNRQTLHLRYQLTRSQIAVESVLRAEPRIAYRLADFVATPESSAAERRLVDAMSRTLSRSPELTRMITAGFGRTGGVMIGTENRQTTTTRTRIRDVEVRGMIIRVRLEALESAARTSLAKLDSEDRRDLGELRGLDSLRLPGTTTVRRREDLETARAERARQCLTLQTRRLERASRPDSPHADRIPSIKAEIKALRGRIAKIAEEQDARHRGAVTAVDRAELADRRPTKVGGRIGPRSRTARIPRGPGTEAPHARPLPELEDAPSYWPAPPLQHARPGSPPLLGPAAPGR</sequence>
<accession>A0A0S4QMP5</accession>
<name>A0A0S4QMP5_9ACTN</name>